<dbReference type="Gene3D" id="3.40.50.2300">
    <property type="match status" value="1"/>
</dbReference>
<gene>
    <name evidence="5" type="ORF">KFZ73_26645</name>
</gene>
<proteinExistence type="predicted"/>
<name>A0ABS5NKI3_TSUPA</name>
<evidence type="ECO:0000259" key="4">
    <source>
        <dbReference type="Pfam" id="PF13377"/>
    </source>
</evidence>
<protein>
    <submittedName>
        <fullName evidence="5">Substrate-binding domain-containing protein</fullName>
    </submittedName>
</protein>
<dbReference type="Pfam" id="PF13377">
    <property type="entry name" value="Peripla_BP_3"/>
    <property type="match status" value="1"/>
</dbReference>
<organism evidence="5 6">
    <name type="scientific">Tsukamurella paurometabola</name>
    <name type="common">Corynebacterium paurometabolum</name>
    <dbReference type="NCBI Taxonomy" id="2061"/>
    <lineage>
        <taxon>Bacteria</taxon>
        <taxon>Bacillati</taxon>
        <taxon>Actinomycetota</taxon>
        <taxon>Actinomycetes</taxon>
        <taxon>Mycobacteriales</taxon>
        <taxon>Tsukamurellaceae</taxon>
        <taxon>Tsukamurella</taxon>
    </lineage>
</organism>
<accession>A0ABS5NKI3</accession>
<keyword evidence="6" id="KW-1185">Reference proteome</keyword>
<dbReference type="PANTHER" id="PTHR30146">
    <property type="entry name" value="LACI-RELATED TRANSCRIPTIONAL REPRESSOR"/>
    <property type="match status" value="1"/>
</dbReference>
<sequence>MAIGVMQAARDRGLELPRDLSVVGFDDLPMAARVWPNLTSVRLPIRDMGRMAAEKLLAPMRGVDPAKMQQPEVRPALVVRKSAIPAP</sequence>
<reference evidence="5 6" key="1">
    <citation type="submission" date="2021-04" db="EMBL/GenBank/DDBJ databases">
        <title>Whole genome sequence analysis of a thiophenic sulfur metabolizing bacteria.</title>
        <authorList>
            <person name="Akhtar N."/>
            <person name="Akram J."/>
            <person name="Aslam A."/>
        </authorList>
    </citation>
    <scope>NUCLEOTIDE SEQUENCE [LARGE SCALE GENOMIC DNA]</scope>
    <source>
        <strain evidence="5 6">3OW</strain>
    </source>
</reference>
<dbReference type="PANTHER" id="PTHR30146:SF153">
    <property type="entry name" value="LACTOSE OPERON REPRESSOR"/>
    <property type="match status" value="1"/>
</dbReference>
<evidence type="ECO:0000256" key="1">
    <source>
        <dbReference type="ARBA" id="ARBA00023015"/>
    </source>
</evidence>
<feature type="domain" description="Transcriptional regulator LacI/GalR-like sensor" evidence="4">
    <location>
        <begin position="1"/>
        <end position="82"/>
    </location>
</feature>
<dbReference type="InterPro" id="IPR028082">
    <property type="entry name" value="Peripla_BP_I"/>
</dbReference>
<feature type="non-terminal residue" evidence="5">
    <location>
        <position position="1"/>
    </location>
</feature>
<dbReference type="EMBL" id="JAGXOE010000492">
    <property type="protein sequence ID" value="MBS4104799.1"/>
    <property type="molecule type" value="Genomic_DNA"/>
</dbReference>
<keyword evidence="3" id="KW-0804">Transcription</keyword>
<dbReference type="SUPFAM" id="SSF53822">
    <property type="entry name" value="Periplasmic binding protein-like I"/>
    <property type="match status" value="1"/>
</dbReference>
<keyword evidence="1" id="KW-0805">Transcription regulation</keyword>
<evidence type="ECO:0000256" key="2">
    <source>
        <dbReference type="ARBA" id="ARBA00023125"/>
    </source>
</evidence>
<dbReference type="Proteomes" id="UP000676853">
    <property type="component" value="Unassembled WGS sequence"/>
</dbReference>
<evidence type="ECO:0000313" key="5">
    <source>
        <dbReference type="EMBL" id="MBS4104799.1"/>
    </source>
</evidence>
<comment type="caution">
    <text evidence="5">The sequence shown here is derived from an EMBL/GenBank/DDBJ whole genome shotgun (WGS) entry which is preliminary data.</text>
</comment>
<dbReference type="InterPro" id="IPR046335">
    <property type="entry name" value="LacI/GalR-like_sensor"/>
</dbReference>
<keyword evidence="2" id="KW-0238">DNA-binding</keyword>
<evidence type="ECO:0000256" key="3">
    <source>
        <dbReference type="ARBA" id="ARBA00023163"/>
    </source>
</evidence>
<evidence type="ECO:0000313" key="6">
    <source>
        <dbReference type="Proteomes" id="UP000676853"/>
    </source>
</evidence>